<evidence type="ECO:0000313" key="2">
    <source>
        <dbReference type="EMBL" id="GAA1114942.1"/>
    </source>
</evidence>
<evidence type="ECO:0000256" key="1">
    <source>
        <dbReference type="SAM" id="MobiDB-lite"/>
    </source>
</evidence>
<feature type="compositionally biased region" description="Low complexity" evidence="1">
    <location>
        <begin position="64"/>
        <end position="76"/>
    </location>
</feature>
<dbReference type="SUPFAM" id="SSF53474">
    <property type="entry name" value="alpha/beta-Hydrolases"/>
    <property type="match status" value="1"/>
</dbReference>
<organism evidence="2 3">
    <name type="scientific">Kitasatospora arboriphila</name>
    <dbReference type="NCBI Taxonomy" id="258052"/>
    <lineage>
        <taxon>Bacteria</taxon>
        <taxon>Bacillati</taxon>
        <taxon>Actinomycetota</taxon>
        <taxon>Actinomycetes</taxon>
        <taxon>Kitasatosporales</taxon>
        <taxon>Streptomycetaceae</taxon>
        <taxon>Kitasatospora</taxon>
    </lineage>
</organism>
<evidence type="ECO:0008006" key="4">
    <source>
        <dbReference type="Google" id="ProtNLM"/>
    </source>
</evidence>
<dbReference type="RefSeq" id="WP_344627233.1">
    <property type="nucleotide sequence ID" value="NZ_BAAALD010000093.1"/>
</dbReference>
<dbReference type="InterPro" id="IPR029058">
    <property type="entry name" value="AB_hydrolase_fold"/>
</dbReference>
<proteinExistence type="predicted"/>
<feature type="region of interest" description="Disordered" evidence="1">
    <location>
        <begin position="53"/>
        <end position="79"/>
    </location>
</feature>
<evidence type="ECO:0000313" key="3">
    <source>
        <dbReference type="Proteomes" id="UP001499987"/>
    </source>
</evidence>
<comment type="caution">
    <text evidence="2">The sequence shown here is derived from an EMBL/GenBank/DDBJ whole genome shotgun (WGS) entry which is preliminary data.</text>
</comment>
<dbReference type="EMBL" id="BAAALD010000093">
    <property type="protein sequence ID" value="GAA1114942.1"/>
    <property type="molecule type" value="Genomic_DNA"/>
</dbReference>
<gene>
    <name evidence="2" type="ORF">GCM10009663_64410</name>
</gene>
<accession>A0ABP4EQJ0</accession>
<dbReference type="Proteomes" id="UP001499987">
    <property type="component" value="Unassembled WGS sequence"/>
</dbReference>
<sequence>MGPAIVYVHGVGNKPPEQQLKEQWDVALFGRPMGGLSRMAYWAPLRHHEPLPAPVPDDGVTELPPSGAAPRTARPSAPAPPEEFLAAVRAETAAPVPGSTAPGPLDPWLRAMVYAAEALSAGAGAATGTDALPLPRFGRTVAFQVLARHAYRDAHAYFTGGMREQIQKVASTALEEADGPLVVVGHGLGSVIAYEVLRTHPGEVPLLITIGSPLGITEIRDRLAAPLTVPPGVAAWRNAYDPRDLVALGRTVRPEYEPGSLTEDVVVVNDSANHHGAAEYLARPAVRAPVRARIAA</sequence>
<protein>
    <recommendedName>
        <fullName evidence="4">Alpha/beta hydrolase</fullName>
    </recommendedName>
</protein>
<dbReference type="Gene3D" id="3.40.50.1820">
    <property type="entry name" value="alpha/beta hydrolase"/>
    <property type="match status" value="1"/>
</dbReference>
<keyword evidence="3" id="KW-1185">Reference proteome</keyword>
<name>A0ABP4EQJ0_9ACTN</name>
<reference evidence="3" key="1">
    <citation type="journal article" date="2019" name="Int. J. Syst. Evol. Microbiol.">
        <title>The Global Catalogue of Microorganisms (GCM) 10K type strain sequencing project: providing services to taxonomists for standard genome sequencing and annotation.</title>
        <authorList>
            <consortium name="The Broad Institute Genomics Platform"/>
            <consortium name="The Broad Institute Genome Sequencing Center for Infectious Disease"/>
            <person name="Wu L."/>
            <person name="Ma J."/>
        </authorList>
    </citation>
    <scope>NUCLEOTIDE SEQUENCE [LARGE SCALE GENOMIC DNA]</scope>
    <source>
        <strain evidence="3">JCM 13002</strain>
    </source>
</reference>